<dbReference type="Proteomes" id="UP000051006">
    <property type="component" value="Unassembled WGS sequence"/>
</dbReference>
<dbReference type="OrthoDB" id="2327174at2"/>
<dbReference type="EMBL" id="JQCF01000004">
    <property type="protein sequence ID" value="KRO00230.1"/>
    <property type="molecule type" value="Genomic_DNA"/>
</dbReference>
<comment type="caution">
    <text evidence="4">The sequence shown here is derived from an EMBL/GenBank/DDBJ whole genome shotgun (WGS) entry which is preliminary data.</text>
</comment>
<accession>A0A0R2LF48</accession>
<dbReference type="PATRIC" id="fig|993692.3.peg.1911"/>
<dbReference type="Pfam" id="PF00313">
    <property type="entry name" value="CSD"/>
    <property type="match status" value="1"/>
</dbReference>
<evidence type="ECO:0000313" key="5">
    <source>
        <dbReference type="Proteomes" id="UP000051006"/>
    </source>
</evidence>
<dbReference type="GO" id="GO:0003676">
    <property type="term" value="F:nucleic acid binding"/>
    <property type="evidence" value="ECO:0007669"/>
    <property type="project" value="InterPro"/>
</dbReference>
<dbReference type="PROSITE" id="PS51857">
    <property type="entry name" value="CSD_2"/>
    <property type="match status" value="1"/>
</dbReference>
<dbReference type="SUPFAM" id="SSF50249">
    <property type="entry name" value="Nucleic acid-binding proteins"/>
    <property type="match status" value="1"/>
</dbReference>
<keyword evidence="2" id="KW-0963">Cytoplasm</keyword>
<dbReference type="AlphaFoldDB" id="A0A0R2LF48"/>
<dbReference type="Gene3D" id="2.40.50.140">
    <property type="entry name" value="Nucleic acid-binding proteins"/>
    <property type="match status" value="1"/>
</dbReference>
<evidence type="ECO:0000313" key="4">
    <source>
        <dbReference type="EMBL" id="KRO00230.1"/>
    </source>
</evidence>
<dbReference type="InterPro" id="IPR011129">
    <property type="entry name" value="CSD"/>
</dbReference>
<dbReference type="InterPro" id="IPR012156">
    <property type="entry name" value="Cold_shock_CspA"/>
</dbReference>
<sequence>MFTGKIVRFNKNRGFGFIKNEGSDIFFFADSVLNRDDYFIKDGLYVSYEIAPGYKGPQAVNLTIIDEPEEPEEPDDQDEESTF</sequence>
<evidence type="ECO:0000256" key="2">
    <source>
        <dbReference type="ARBA" id="ARBA00022490"/>
    </source>
</evidence>
<dbReference type="InterPro" id="IPR012340">
    <property type="entry name" value="NA-bd_OB-fold"/>
</dbReference>
<gene>
    <name evidence="4" type="ORF">IV57_GL001883</name>
</gene>
<comment type="subcellular location">
    <subcellularLocation>
        <location evidence="1">Cytoplasm</location>
    </subcellularLocation>
</comment>
<dbReference type="InterPro" id="IPR002059">
    <property type="entry name" value="CSP_DNA-bd"/>
</dbReference>
<organism evidence="4 5">
    <name type="scientific">Companilactobacillus kimchiensis</name>
    <dbReference type="NCBI Taxonomy" id="993692"/>
    <lineage>
        <taxon>Bacteria</taxon>
        <taxon>Bacillati</taxon>
        <taxon>Bacillota</taxon>
        <taxon>Bacilli</taxon>
        <taxon>Lactobacillales</taxon>
        <taxon>Lactobacillaceae</taxon>
        <taxon>Companilactobacillus</taxon>
    </lineage>
</organism>
<dbReference type="GO" id="GO:0005737">
    <property type="term" value="C:cytoplasm"/>
    <property type="evidence" value="ECO:0007669"/>
    <property type="project" value="UniProtKB-SubCell"/>
</dbReference>
<evidence type="ECO:0000259" key="3">
    <source>
        <dbReference type="PROSITE" id="PS51857"/>
    </source>
</evidence>
<dbReference type="RefSeq" id="WP_057880121.1">
    <property type="nucleotide sequence ID" value="NZ_JQCF01000004.1"/>
</dbReference>
<evidence type="ECO:0000256" key="1">
    <source>
        <dbReference type="ARBA" id="ARBA00004496"/>
    </source>
</evidence>
<feature type="domain" description="CSD" evidence="3">
    <location>
        <begin position="1"/>
        <end position="64"/>
    </location>
</feature>
<keyword evidence="5" id="KW-1185">Reference proteome</keyword>
<proteinExistence type="predicted"/>
<dbReference type="STRING" id="993692.IV57_GL001883"/>
<dbReference type="SMART" id="SM00357">
    <property type="entry name" value="CSP"/>
    <property type="match status" value="1"/>
</dbReference>
<reference evidence="4 5" key="1">
    <citation type="journal article" date="2015" name="Genome Announc.">
        <title>Expanding the biotechnology potential of lactobacilli through comparative genomics of 213 strains and associated genera.</title>
        <authorList>
            <person name="Sun Z."/>
            <person name="Harris H.M."/>
            <person name="McCann A."/>
            <person name="Guo C."/>
            <person name="Argimon S."/>
            <person name="Zhang W."/>
            <person name="Yang X."/>
            <person name="Jeffery I.B."/>
            <person name="Cooney J.C."/>
            <person name="Kagawa T.F."/>
            <person name="Liu W."/>
            <person name="Song Y."/>
            <person name="Salvetti E."/>
            <person name="Wrobel A."/>
            <person name="Rasinkangas P."/>
            <person name="Parkhill J."/>
            <person name="Rea M.C."/>
            <person name="O'Sullivan O."/>
            <person name="Ritari J."/>
            <person name="Douillard F.P."/>
            <person name="Paul Ross R."/>
            <person name="Yang R."/>
            <person name="Briner A.E."/>
            <person name="Felis G.E."/>
            <person name="de Vos W.M."/>
            <person name="Barrangou R."/>
            <person name="Klaenhammer T.R."/>
            <person name="Caufield P.W."/>
            <person name="Cui Y."/>
            <person name="Zhang H."/>
            <person name="O'Toole P.W."/>
        </authorList>
    </citation>
    <scope>NUCLEOTIDE SEQUENCE [LARGE SCALE GENOMIC DNA]</scope>
    <source>
        <strain evidence="4 5">DSM 24716</strain>
    </source>
</reference>
<dbReference type="PIRSF" id="PIRSF002599">
    <property type="entry name" value="Cold_shock_A"/>
    <property type="match status" value="1"/>
</dbReference>
<name>A0A0R2LF48_9LACO</name>
<protein>
    <recommendedName>
        <fullName evidence="3">CSD domain-containing protein</fullName>
    </recommendedName>
</protein>